<dbReference type="Gene3D" id="1.25.40.10">
    <property type="entry name" value="Tetratricopeptide repeat domain"/>
    <property type="match status" value="2"/>
</dbReference>
<name>G4TNR6_SERID</name>
<organism evidence="1 2">
    <name type="scientific">Serendipita indica (strain DSM 11827)</name>
    <name type="common">Root endophyte fungus</name>
    <name type="synonym">Piriformospora indica</name>
    <dbReference type="NCBI Taxonomy" id="1109443"/>
    <lineage>
        <taxon>Eukaryota</taxon>
        <taxon>Fungi</taxon>
        <taxon>Dikarya</taxon>
        <taxon>Basidiomycota</taxon>
        <taxon>Agaricomycotina</taxon>
        <taxon>Agaricomycetes</taxon>
        <taxon>Sebacinales</taxon>
        <taxon>Serendipitaceae</taxon>
        <taxon>Serendipita</taxon>
    </lineage>
</organism>
<dbReference type="InterPro" id="IPR053137">
    <property type="entry name" value="NLR-like"/>
</dbReference>
<dbReference type="OrthoDB" id="7464126at2759"/>
<proteinExistence type="predicted"/>
<dbReference type="Pfam" id="PF13374">
    <property type="entry name" value="TPR_10"/>
    <property type="match status" value="1"/>
</dbReference>
<protein>
    <recommendedName>
        <fullName evidence="3">Kinesin light chain</fullName>
    </recommendedName>
</protein>
<dbReference type="Proteomes" id="UP000007148">
    <property type="component" value="Unassembled WGS sequence"/>
</dbReference>
<evidence type="ECO:0008006" key="3">
    <source>
        <dbReference type="Google" id="ProtNLM"/>
    </source>
</evidence>
<dbReference type="SUPFAM" id="SSF48452">
    <property type="entry name" value="TPR-like"/>
    <property type="match status" value="1"/>
</dbReference>
<accession>G4TNR6</accession>
<dbReference type="InParanoid" id="G4TNR6"/>
<sequence length="406" mass="45966">MRESSCPPTRYLDLLQTSKKRLLESTALYNRDMRVVPAYAALDLTCVQLSLRVQKLVHLLSFYRAQFPLQVILDGLKVKLSPRYFRSSKPSLKYQTLTNLLEEIFIGDATWDEDILRATFTLLQNYALITVVDLGSTLLVSMHSLTRGWIQAKFDKKVNVRVRGTAARLLSSSPVLPGSLSRHQLPNAKHFISFWPELHSNEKCYLVQTLCLEGADQALPFAERQLAELSKKKGRGSIDTTVAIAMVASCYHNLKNYEESINLWQQVVERRRKVLGPEDRDTLRASSKSSLGLEEQLLEQQRKVLGEDHYDTFCAAINLVATYQSQGKTDEAIRLQQETLALVKKHLGMTQVIYFRSKLNLASMQRDLQGAYAGRQLVMETLGAGHSLYTFANQVIAGLEQRDQLA</sequence>
<dbReference type="PANTHER" id="PTHR46082">
    <property type="entry name" value="ATP/GTP-BINDING PROTEIN-RELATED"/>
    <property type="match status" value="1"/>
</dbReference>
<comment type="caution">
    <text evidence="1">The sequence shown here is derived from an EMBL/GenBank/DDBJ whole genome shotgun (WGS) entry which is preliminary data.</text>
</comment>
<dbReference type="PANTHER" id="PTHR46082:SF6">
    <property type="entry name" value="AAA+ ATPASE DOMAIN-CONTAINING PROTEIN-RELATED"/>
    <property type="match status" value="1"/>
</dbReference>
<dbReference type="HOGENOM" id="CLU_678124_0_0_1"/>
<dbReference type="STRING" id="1109443.G4TNR6"/>
<reference evidence="1 2" key="1">
    <citation type="journal article" date="2011" name="PLoS Pathog.">
        <title>Endophytic Life Strategies Decoded by Genome and Transcriptome Analyses of the Mutualistic Root Symbiont Piriformospora indica.</title>
        <authorList>
            <person name="Zuccaro A."/>
            <person name="Lahrmann U."/>
            <person name="Guldener U."/>
            <person name="Langen G."/>
            <person name="Pfiffi S."/>
            <person name="Biedenkopf D."/>
            <person name="Wong P."/>
            <person name="Samans B."/>
            <person name="Grimm C."/>
            <person name="Basiewicz M."/>
            <person name="Murat C."/>
            <person name="Martin F."/>
            <person name="Kogel K.H."/>
        </authorList>
    </citation>
    <scope>NUCLEOTIDE SEQUENCE [LARGE SCALE GENOMIC DNA]</scope>
    <source>
        <strain evidence="1 2">DSM 11827</strain>
    </source>
</reference>
<dbReference type="InterPro" id="IPR011990">
    <property type="entry name" value="TPR-like_helical_dom_sf"/>
</dbReference>
<evidence type="ECO:0000313" key="1">
    <source>
        <dbReference type="EMBL" id="CCA72969.1"/>
    </source>
</evidence>
<keyword evidence="2" id="KW-1185">Reference proteome</keyword>
<dbReference type="Pfam" id="PF13424">
    <property type="entry name" value="TPR_12"/>
    <property type="match status" value="1"/>
</dbReference>
<evidence type="ECO:0000313" key="2">
    <source>
        <dbReference type="Proteomes" id="UP000007148"/>
    </source>
</evidence>
<dbReference type="EMBL" id="CAFZ01000193">
    <property type="protein sequence ID" value="CCA72969.1"/>
    <property type="molecule type" value="Genomic_DNA"/>
</dbReference>
<dbReference type="AlphaFoldDB" id="G4TNR6"/>
<gene>
    <name evidence="1" type="ORF">PIIN_06924</name>
</gene>